<reference evidence="3 4" key="1">
    <citation type="submission" date="2018-04" db="EMBL/GenBank/DDBJ databases">
        <title>Massilia violaceinigra sp. nov., a novel purple-pigmented bacterium isolated from Tianshan glacier, Xinjiang, China.</title>
        <authorList>
            <person name="Wang H."/>
        </authorList>
    </citation>
    <scope>NUCLEOTIDE SEQUENCE [LARGE SCALE GENOMIC DNA]</scope>
    <source>
        <strain evidence="3 4">B448-2</strain>
    </source>
</reference>
<evidence type="ECO:0000256" key="2">
    <source>
        <dbReference type="SAM" id="SignalP"/>
    </source>
</evidence>
<name>A0A2U2HGU8_9BURK</name>
<dbReference type="AlphaFoldDB" id="A0A2U2HGU8"/>
<proteinExistence type="predicted"/>
<keyword evidence="1" id="KW-1133">Transmembrane helix</keyword>
<feature type="transmembrane region" description="Helical" evidence="1">
    <location>
        <begin position="523"/>
        <end position="542"/>
    </location>
</feature>
<feature type="signal peptide" evidence="2">
    <location>
        <begin position="1"/>
        <end position="22"/>
    </location>
</feature>
<sequence>MFNLRAIATGFLLMSTTSLSMAAAPAGVKSALEGQRFGLLPADSFRLTNGKCKDCPTLPQSLWYFEDDLVAVPHAGKPMSGYKPQSATVADVKEWAASPEAAALAHPGLVWLGSPHLLDNVTILPNARELRSADGSTAALRLVPKISTNLSYWDKSTSQYFSERQVRMRGTVAEVGGEQAFVARTVWPKDYVLNPATMVARPLGARETLAAFVQEDGGGARSPFSTRLLWEREPGAARGWHGKPVLGIMLNGAQGDDDEAYGGHFAIATGTIGEQGEWSDWLVNNFYNLDSISEKGIIASAVPMDNYLMDLNSGQQYYRPSYMLVAVLGKARTAVAFQGGVQRVFNRFYRHDFTYAHAAANCTGISMDVFKALGWNVPERGATSSLKAIGAYGYLSVKEMSLASGRKIYDYLTEEQTRLYPAVAFEAAGSDLLQLVGAAPGLARELTAYEKQLQGDVEAIVLVRIPQIPSSRAMGSNPVFSFDEFMRRTPPDQKDWKIVPVGPRPFPAELHGNPMASSAPSPVPLPVAGIGLLGLAGMGALVRRRQKRKSAA</sequence>
<keyword evidence="4" id="KW-1185">Reference proteome</keyword>
<keyword evidence="1" id="KW-0812">Transmembrane</keyword>
<organism evidence="3 4">
    <name type="scientific">Massilia glaciei</name>
    <dbReference type="NCBI Taxonomy" id="1524097"/>
    <lineage>
        <taxon>Bacteria</taxon>
        <taxon>Pseudomonadati</taxon>
        <taxon>Pseudomonadota</taxon>
        <taxon>Betaproteobacteria</taxon>
        <taxon>Burkholderiales</taxon>
        <taxon>Oxalobacteraceae</taxon>
        <taxon>Telluria group</taxon>
        <taxon>Massilia</taxon>
    </lineage>
</organism>
<accession>A0A2U2HGU8</accession>
<comment type="caution">
    <text evidence="3">The sequence shown here is derived from an EMBL/GenBank/DDBJ whole genome shotgun (WGS) entry which is preliminary data.</text>
</comment>
<dbReference type="EMBL" id="PXWF02000267">
    <property type="protein sequence ID" value="PWF44389.1"/>
    <property type="molecule type" value="Genomic_DNA"/>
</dbReference>
<evidence type="ECO:0000313" key="3">
    <source>
        <dbReference type="EMBL" id="PWF44389.1"/>
    </source>
</evidence>
<dbReference type="RefSeq" id="WP_106759003.1">
    <property type="nucleotide sequence ID" value="NZ_PXWF02000267.1"/>
</dbReference>
<feature type="chain" id="PRO_5015588731" description="PEP-CTERM sorting domain-containing protein" evidence="2">
    <location>
        <begin position="23"/>
        <end position="552"/>
    </location>
</feature>
<gene>
    <name evidence="3" type="ORF">C7C56_019310</name>
</gene>
<evidence type="ECO:0000256" key="1">
    <source>
        <dbReference type="SAM" id="Phobius"/>
    </source>
</evidence>
<protein>
    <recommendedName>
        <fullName evidence="5">PEP-CTERM sorting domain-containing protein</fullName>
    </recommendedName>
</protein>
<keyword evidence="2" id="KW-0732">Signal</keyword>
<evidence type="ECO:0008006" key="5">
    <source>
        <dbReference type="Google" id="ProtNLM"/>
    </source>
</evidence>
<keyword evidence="1" id="KW-0472">Membrane</keyword>
<dbReference type="Proteomes" id="UP000241421">
    <property type="component" value="Unassembled WGS sequence"/>
</dbReference>
<evidence type="ECO:0000313" key="4">
    <source>
        <dbReference type="Proteomes" id="UP000241421"/>
    </source>
</evidence>
<dbReference type="OrthoDB" id="8553502at2"/>